<evidence type="ECO:0000313" key="3">
    <source>
        <dbReference type="EMBL" id="MFC3908397.1"/>
    </source>
</evidence>
<dbReference type="PANTHER" id="PTHR30222">
    <property type="entry name" value="SPERMIDINE/PUTRESCINE-BINDING PERIPLASMIC PROTEIN"/>
    <property type="match status" value="1"/>
</dbReference>
<dbReference type="PANTHER" id="PTHR30222:SF17">
    <property type="entry name" value="SPERMIDINE_PUTRESCINE-BINDING PERIPLASMIC PROTEIN"/>
    <property type="match status" value="1"/>
</dbReference>
<dbReference type="RefSeq" id="WP_382341625.1">
    <property type="nucleotide sequence ID" value="NZ_JBHSAB010000004.1"/>
</dbReference>
<feature type="chain" id="PRO_5045101888" description="Spermidine/putrescine-binding periplasmic protein potD (SPBP)" evidence="2">
    <location>
        <begin position="20"/>
        <end position="353"/>
    </location>
</feature>
<feature type="signal peptide" evidence="2">
    <location>
        <begin position="1"/>
        <end position="19"/>
    </location>
</feature>
<sequence>MKKLLILFIAISLANYLQASQRRDLGSQKTVNVIAFYGFLEDPEIKEAVEKQCNVKFFHDSYYTNAEFLHTFYKQRNYYDIMIFSNMVYGSIKNQLPNIESSNLWKSSNDYYPYFKKYYLTHNYSHNTAFFTHAIVGFMYNPELIHIRNDEKMSDIFKDAKDNNVILVDDAGEIGNLLTIGFSDDQNIQKNMDGTVSLTYKNLKRMTQNSKIYITSDFNKIYDSKNFALSYIWSGDALLYIKKSGKPYKFVIPSNASSICTDLIVQMKDTSEASCVANVLQNQSTLKHFEKSTYYFSPYFKNHIDDKSYIKLYEKTKKTLSQLRMIQPVENFDKDYNDNWNKIKLQISKDNSN</sequence>
<proteinExistence type="predicted"/>
<dbReference type="EMBL" id="JBHSAB010000004">
    <property type="protein sequence ID" value="MFC3908397.1"/>
    <property type="molecule type" value="Genomic_DNA"/>
</dbReference>
<dbReference type="Proteomes" id="UP001595758">
    <property type="component" value="Unassembled WGS sequence"/>
</dbReference>
<comment type="caution">
    <text evidence="3">The sequence shown here is derived from an EMBL/GenBank/DDBJ whole genome shotgun (WGS) entry which is preliminary data.</text>
</comment>
<accession>A0ABV8CE58</accession>
<dbReference type="Gene3D" id="3.40.190.10">
    <property type="entry name" value="Periplasmic binding protein-like II"/>
    <property type="match status" value="2"/>
</dbReference>
<organism evidence="3 4">
    <name type="scientific">Legionella dresdenensis</name>
    <dbReference type="NCBI Taxonomy" id="450200"/>
    <lineage>
        <taxon>Bacteria</taxon>
        <taxon>Pseudomonadati</taxon>
        <taxon>Pseudomonadota</taxon>
        <taxon>Gammaproteobacteria</taxon>
        <taxon>Legionellales</taxon>
        <taxon>Legionellaceae</taxon>
        <taxon>Legionella</taxon>
    </lineage>
</organism>
<evidence type="ECO:0008006" key="5">
    <source>
        <dbReference type="Google" id="ProtNLM"/>
    </source>
</evidence>
<keyword evidence="4" id="KW-1185">Reference proteome</keyword>
<evidence type="ECO:0000313" key="4">
    <source>
        <dbReference type="Proteomes" id="UP001595758"/>
    </source>
</evidence>
<protein>
    <recommendedName>
        <fullName evidence="5">Spermidine/putrescine-binding periplasmic protein potD (SPBP)</fullName>
    </recommendedName>
</protein>
<gene>
    <name evidence="3" type="ORF">ACFORL_04820</name>
</gene>
<evidence type="ECO:0000256" key="2">
    <source>
        <dbReference type="SAM" id="SignalP"/>
    </source>
</evidence>
<name>A0ABV8CE58_9GAMM</name>
<dbReference type="SUPFAM" id="SSF53850">
    <property type="entry name" value="Periplasmic binding protein-like II"/>
    <property type="match status" value="1"/>
</dbReference>
<keyword evidence="1 2" id="KW-0732">Signal</keyword>
<evidence type="ECO:0000256" key="1">
    <source>
        <dbReference type="ARBA" id="ARBA00022729"/>
    </source>
</evidence>
<reference evidence="4" key="1">
    <citation type="journal article" date="2019" name="Int. J. Syst. Evol. Microbiol.">
        <title>The Global Catalogue of Microorganisms (GCM) 10K type strain sequencing project: providing services to taxonomists for standard genome sequencing and annotation.</title>
        <authorList>
            <consortium name="The Broad Institute Genomics Platform"/>
            <consortium name="The Broad Institute Genome Sequencing Center for Infectious Disease"/>
            <person name="Wu L."/>
            <person name="Ma J."/>
        </authorList>
    </citation>
    <scope>NUCLEOTIDE SEQUENCE [LARGE SCALE GENOMIC DNA]</scope>
    <source>
        <strain evidence="4">CCUG 59858</strain>
    </source>
</reference>